<dbReference type="GO" id="GO:0005524">
    <property type="term" value="F:ATP binding"/>
    <property type="evidence" value="ECO:0007669"/>
    <property type="project" value="InterPro"/>
</dbReference>
<dbReference type="AlphaFoldDB" id="A0A7W9UHZ9"/>
<dbReference type="InterPro" id="IPR003959">
    <property type="entry name" value="ATPase_AAA_core"/>
</dbReference>
<organism evidence="2 3">
    <name type="scientific">Nocardia transvalensis</name>
    <dbReference type="NCBI Taxonomy" id="37333"/>
    <lineage>
        <taxon>Bacteria</taxon>
        <taxon>Bacillati</taxon>
        <taxon>Actinomycetota</taxon>
        <taxon>Actinomycetes</taxon>
        <taxon>Mycobacteriales</taxon>
        <taxon>Nocardiaceae</taxon>
        <taxon>Nocardia</taxon>
    </lineage>
</organism>
<dbReference type="Pfam" id="PF13304">
    <property type="entry name" value="AAA_21"/>
    <property type="match status" value="1"/>
</dbReference>
<feature type="domain" description="ATPase AAA-type core" evidence="1">
    <location>
        <begin position="24"/>
        <end position="387"/>
    </location>
</feature>
<protein>
    <submittedName>
        <fullName evidence="2">Putative ATPase</fullName>
    </submittedName>
</protein>
<dbReference type="Proteomes" id="UP000540412">
    <property type="component" value="Unassembled WGS sequence"/>
</dbReference>
<comment type="caution">
    <text evidence="2">The sequence shown here is derived from an EMBL/GenBank/DDBJ whole genome shotgun (WGS) entry which is preliminary data.</text>
</comment>
<dbReference type="InterPro" id="IPR027417">
    <property type="entry name" value="P-loop_NTPase"/>
</dbReference>
<dbReference type="EMBL" id="JACHIT010000001">
    <property type="protein sequence ID" value="MBB5913923.1"/>
    <property type="molecule type" value="Genomic_DNA"/>
</dbReference>
<evidence type="ECO:0000313" key="3">
    <source>
        <dbReference type="Proteomes" id="UP000540412"/>
    </source>
</evidence>
<dbReference type="PANTHER" id="PTHR43581">
    <property type="entry name" value="ATP/GTP PHOSPHATASE"/>
    <property type="match status" value="1"/>
</dbReference>
<dbReference type="InterPro" id="IPR014592">
    <property type="entry name" value="P-loop_UCP034888"/>
</dbReference>
<reference evidence="2 3" key="1">
    <citation type="submission" date="2020-08" db="EMBL/GenBank/DDBJ databases">
        <title>Sequencing the genomes of 1000 actinobacteria strains.</title>
        <authorList>
            <person name="Klenk H.-P."/>
        </authorList>
    </citation>
    <scope>NUCLEOTIDE SEQUENCE [LARGE SCALE GENOMIC DNA]</scope>
    <source>
        <strain evidence="2 3">DSM 43582</strain>
    </source>
</reference>
<accession>A0A7W9UHZ9</accession>
<gene>
    <name evidence="2" type="ORF">BJY24_002790</name>
</gene>
<dbReference type="GO" id="GO:0016887">
    <property type="term" value="F:ATP hydrolysis activity"/>
    <property type="evidence" value="ECO:0007669"/>
    <property type="project" value="InterPro"/>
</dbReference>
<sequence>MLTRLRLKNFKAWEDTGDLQLAPLTILFGGNSSGKSSLHQFLLMLRQTIESPDRRRVLHTGGDRTPVDLGGYASLLRNGNIDEPLAFELGWNRDRPLNVSYERDGTSFRGTDMGFRAAVSATAESPPRLRVDNYEYSLTSSDSGDTLRLGSEVAGRGGYDVRAEGIELIRTMGRKWPVSAPSQFHAFPDDLPTRYQFLDFAADLTLALEEQLLAVNYLGPLRTQPSRTYRWSGEEVSHVGWNGEQTIDALLAGQARKFNFAPKQRTKPLQVLVAEWLRTLGVIERFMVTPIGEGRDEYEVRVITPGGSREVLLTDVGFGVSQVLPVIVEAFYSAPGSTVVVEQPEIHLHPSVQAGLADLFLAAISAREDSKLRHTQFIIESHSEHLLRRLLRRIAEEEVDPANVRCYTVNPGKQGSTIDALDVDGYGNVKNWPKDFFGDPAEDLIAQSRSARLRRQKGQA</sequence>
<dbReference type="InterPro" id="IPR051396">
    <property type="entry name" value="Bact_Antivir_Def_Nuclease"/>
</dbReference>
<name>A0A7W9UHZ9_9NOCA</name>
<dbReference type="RefSeq" id="WP_040744460.1">
    <property type="nucleotide sequence ID" value="NZ_JACHIT010000001.1"/>
</dbReference>
<keyword evidence="3" id="KW-1185">Reference proteome</keyword>
<evidence type="ECO:0000259" key="1">
    <source>
        <dbReference type="Pfam" id="PF13304"/>
    </source>
</evidence>
<evidence type="ECO:0000313" key="2">
    <source>
        <dbReference type="EMBL" id="MBB5913923.1"/>
    </source>
</evidence>
<proteinExistence type="predicted"/>
<dbReference type="PIRSF" id="PIRSF034888">
    <property type="entry name" value="P-loop_UCP034888"/>
    <property type="match status" value="1"/>
</dbReference>
<dbReference type="SUPFAM" id="SSF52540">
    <property type="entry name" value="P-loop containing nucleoside triphosphate hydrolases"/>
    <property type="match status" value="1"/>
</dbReference>
<dbReference type="PANTHER" id="PTHR43581:SF2">
    <property type="entry name" value="EXCINUCLEASE ATPASE SUBUNIT"/>
    <property type="match status" value="1"/>
</dbReference>